<dbReference type="CDD" id="cd09725">
    <property type="entry name" value="Cas2_I_II_III"/>
    <property type="match status" value="1"/>
</dbReference>
<keyword evidence="7 9" id="KW-0460">Magnesium</keyword>
<sequence>MRRNFFVTYDICDPKRLRKVFKICKGYGIHLQLSVFECDLTETEKVQFETKLKEVIHHDEDQVLFVDLGVSHARGERTVSSIGLQYSKMDAPCFVV</sequence>
<dbReference type="Gene3D" id="3.30.70.240">
    <property type="match status" value="1"/>
</dbReference>
<gene>
    <name evidence="9 10" type="primary">cas2</name>
    <name evidence="10" type="ORF">QEH59_15265</name>
</gene>
<evidence type="ECO:0000256" key="8">
    <source>
        <dbReference type="ARBA" id="ARBA00023118"/>
    </source>
</evidence>
<dbReference type="EMBL" id="JARXIC010000033">
    <property type="protein sequence ID" value="MDQ8195791.1"/>
    <property type="molecule type" value="Genomic_DNA"/>
</dbReference>
<dbReference type="GO" id="GO:0004519">
    <property type="term" value="F:endonuclease activity"/>
    <property type="evidence" value="ECO:0007669"/>
    <property type="project" value="UniProtKB-KW"/>
</dbReference>
<comment type="cofactor">
    <cofactor evidence="1 9">
        <name>Mg(2+)</name>
        <dbReference type="ChEBI" id="CHEBI:18420"/>
    </cofactor>
</comment>
<keyword evidence="8 9" id="KW-0051">Antiviral defense</keyword>
<reference evidence="10 11" key="1">
    <citation type="submission" date="2023-04" db="EMBL/GenBank/DDBJ databases">
        <title>A novel bacteria isolated from coastal sediment.</title>
        <authorList>
            <person name="Liu X.-J."/>
            <person name="Du Z.-J."/>
        </authorList>
    </citation>
    <scope>NUCLEOTIDE SEQUENCE [LARGE SCALE GENOMIC DNA]</scope>
    <source>
        <strain evidence="10 11">SDUM461004</strain>
    </source>
</reference>
<evidence type="ECO:0000256" key="1">
    <source>
        <dbReference type="ARBA" id="ARBA00001946"/>
    </source>
</evidence>
<evidence type="ECO:0000256" key="7">
    <source>
        <dbReference type="ARBA" id="ARBA00022842"/>
    </source>
</evidence>
<organism evidence="10 11">
    <name type="scientific">Thalassobacterium sedimentorum</name>
    <dbReference type="NCBI Taxonomy" id="3041258"/>
    <lineage>
        <taxon>Bacteria</taxon>
        <taxon>Pseudomonadati</taxon>
        <taxon>Verrucomicrobiota</taxon>
        <taxon>Opitutia</taxon>
        <taxon>Puniceicoccales</taxon>
        <taxon>Coraliomargaritaceae</taxon>
        <taxon>Thalassobacterium</taxon>
    </lineage>
</organism>
<comment type="subunit">
    <text evidence="9">Homodimer, forms a heterotetramer with a Cas1 homodimer.</text>
</comment>
<keyword evidence="4 9" id="KW-0479">Metal-binding</keyword>
<keyword evidence="3 9" id="KW-0540">Nuclease</keyword>
<evidence type="ECO:0000313" key="11">
    <source>
        <dbReference type="Proteomes" id="UP001243717"/>
    </source>
</evidence>
<evidence type="ECO:0000256" key="2">
    <source>
        <dbReference type="ARBA" id="ARBA00009959"/>
    </source>
</evidence>
<dbReference type="NCBIfam" id="TIGR01573">
    <property type="entry name" value="cas2"/>
    <property type="match status" value="1"/>
</dbReference>
<keyword evidence="6 9" id="KW-0378">Hydrolase</keyword>
<protein>
    <recommendedName>
        <fullName evidence="9">CRISPR-associated endoribonuclease Cas2</fullName>
        <ecNumber evidence="9">3.1.-.-</ecNumber>
    </recommendedName>
</protein>
<keyword evidence="5 9" id="KW-0255">Endonuclease</keyword>
<dbReference type="PANTHER" id="PTHR34405">
    <property type="entry name" value="CRISPR-ASSOCIATED ENDORIBONUCLEASE CAS2"/>
    <property type="match status" value="1"/>
</dbReference>
<name>A0ABU1ALX6_9BACT</name>
<accession>A0ABU1ALX6</accession>
<comment type="function">
    <text evidence="9">CRISPR (clustered regularly interspaced short palindromic repeat), is an adaptive immune system that provides protection against mobile genetic elements (viruses, transposable elements and conjugative plasmids). CRISPR clusters contain sequences complementary to antecedent mobile elements and target invading nucleic acids. CRISPR clusters are transcribed and processed into CRISPR RNA (crRNA). Functions as a ssRNA-specific endoribonuclease. Involved in the integration of spacer DNA into the CRISPR cassette.</text>
</comment>
<evidence type="ECO:0000256" key="9">
    <source>
        <dbReference type="HAMAP-Rule" id="MF_01471"/>
    </source>
</evidence>
<proteinExistence type="inferred from homology"/>
<evidence type="ECO:0000256" key="3">
    <source>
        <dbReference type="ARBA" id="ARBA00022722"/>
    </source>
</evidence>
<dbReference type="RefSeq" id="WP_308986240.1">
    <property type="nucleotide sequence ID" value="NZ_JARXIC010000033.1"/>
</dbReference>
<dbReference type="Pfam" id="PF09827">
    <property type="entry name" value="CRISPR_Cas2"/>
    <property type="match status" value="1"/>
</dbReference>
<dbReference type="SUPFAM" id="SSF143430">
    <property type="entry name" value="TTP0101/SSO1404-like"/>
    <property type="match status" value="1"/>
</dbReference>
<dbReference type="InterPro" id="IPR021127">
    <property type="entry name" value="CRISPR_associated_Cas2"/>
</dbReference>
<dbReference type="EC" id="3.1.-.-" evidence="9"/>
<feature type="binding site" evidence="9">
    <location>
        <position position="10"/>
    </location>
    <ligand>
        <name>Mg(2+)</name>
        <dbReference type="ChEBI" id="CHEBI:18420"/>
        <note>catalytic</note>
    </ligand>
</feature>
<dbReference type="HAMAP" id="MF_01471">
    <property type="entry name" value="Cas2"/>
    <property type="match status" value="1"/>
</dbReference>
<keyword evidence="11" id="KW-1185">Reference proteome</keyword>
<evidence type="ECO:0000256" key="4">
    <source>
        <dbReference type="ARBA" id="ARBA00022723"/>
    </source>
</evidence>
<dbReference type="InterPro" id="IPR019199">
    <property type="entry name" value="Virulence_VapD/CRISPR_Cas2"/>
</dbReference>
<dbReference type="PANTHER" id="PTHR34405:SF3">
    <property type="entry name" value="CRISPR-ASSOCIATED ENDORIBONUCLEASE CAS2 3"/>
    <property type="match status" value="1"/>
</dbReference>
<evidence type="ECO:0000256" key="5">
    <source>
        <dbReference type="ARBA" id="ARBA00022759"/>
    </source>
</evidence>
<comment type="similarity">
    <text evidence="2 9">Belongs to the CRISPR-associated endoribonuclease Cas2 protein family.</text>
</comment>
<evidence type="ECO:0000256" key="6">
    <source>
        <dbReference type="ARBA" id="ARBA00022801"/>
    </source>
</evidence>
<comment type="caution">
    <text evidence="10">The sequence shown here is derived from an EMBL/GenBank/DDBJ whole genome shotgun (WGS) entry which is preliminary data.</text>
</comment>
<dbReference type="Proteomes" id="UP001243717">
    <property type="component" value="Unassembled WGS sequence"/>
</dbReference>
<evidence type="ECO:0000313" key="10">
    <source>
        <dbReference type="EMBL" id="MDQ8195791.1"/>
    </source>
</evidence>